<dbReference type="EMBL" id="JAFIDN010000013">
    <property type="protein sequence ID" value="MBP3193723.1"/>
    <property type="molecule type" value="Genomic_DNA"/>
</dbReference>
<evidence type="ECO:0000256" key="1">
    <source>
        <dbReference type="SAM" id="Phobius"/>
    </source>
</evidence>
<dbReference type="Proteomes" id="UP000673975">
    <property type="component" value="Unassembled WGS sequence"/>
</dbReference>
<proteinExistence type="predicted"/>
<feature type="transmembrane region" description="Helical" evidence="1">
    <location>
        <begin position="93"/>
        <end position="111"/>
    </location>
</feature>
<dbReference type="InterPro" id="IPR021279">
    <property type="entry name" value="DUF2721"/>
</dbReference>
<keyword evidence="1" id="KW-1133">Transmembrane helix</keyword>
<organism evidence="2 3">
    <name type="scientific">Natronogracilivirga saccharolytica</name>
    <dbReference type="NCBI Taxonomy" id="2812953"/>
    <lineage>
        <taxon>Bacteria</taxon>
        <taxon>Pseudomonadati</taxon>
        <taxon>Balneolota</taxon>
        <taxon>Balneolia</taxon>
        <taxon>Balneolales</taxon>
        <taxon>Cyclonatronaceae</taxon>
        <taxon>Natronogracilivirga</taxon>
    </lineage>
</organism>
<reference evidence="2" key="1">
    <citation type="submission" date="2021-02" db="EMBL/GenBank/DDBJ databases">
        <title>Natronogracilivirga saccharolytica gen. nov. sp. nov. a new anaerobic, haloalkiliphilic carbohydrate-fermenting bacterium from soda lake and proposing of Cyclonatronumiaceae fam. nov. in the phylum Balneolaeota.</title>
        <authorList>
            <person name="Zhilina T.N."/>
            <person name="Sorokin D.Y."/>
            <person name="Zavarzina D.G."/>
            <person name="Toshchakov S.V."/>
            <person name="Kublanov I.V."/>
        </authorList>
    </citation>
    <scope>NUCLEOTIDE SEQUENCE</scope>
    <source>
        <strain evidence="2">Z-1702</strain>
    </source>
</reference>
<comment type="caution">
    <text evidence="2">The sequence shown here is derived from an EMBL/GenBank/DDBJ whole genome shotgun (WGS) entry which is preliminary data.</text>
</comment>
<feature type="transmembrane region" description="Helical" evidence="1">
    <location>
        <begin position="67"/>
        <end position="87"/>
    </location>
</feature>
<name>A0A8J7S864_9BACT</name>
<accession>A0A8J7S864</accession>
<keyword evidence="1" id="KW-0472">Membrane</keyword>
<protein>
    <submittedName>
        <fullName evidence="2">DUF2721 domain-containing protein</fullName>
    </submittedName>
</protein>
<gene>
    <name evidence="2" type="ORF">NATSA_13685</name>
</gene>
<dbReference type="Pfam" id="PF11026">
    <property type="entry name" value="DUF2721"/>
    <property type="match status" value="1"/>
</dbReference>
<sequence length="137" mass="15457">MSLDLSTPALLFPAISLLLLAYTNRFLTLATLIRNLHGKYKEEQDPLLFDQIRNLKLRTRLIRDMQVLGVISLFLSALCMLLLFQGYMPAAKWTFGFSLVFLLASLGLSVWEIQISIRALNIQLSDMSGAEKTKPPV</sequence>
<evidence type="ECO:0000313" key="2">
    <source>
        <dbReference type="EMBL" id="MBP3193723.1"/>
    </source>
</evidence>
<evidence type="ECO:0000313" key="3">
    <source>
        <dbReference type="Proteomes" id="UP000673975"/>
    </source>
</evidence>
<keyword evidence="1" id="KW-0812">Transmembrane</keyword>
<dbReference type="AlphaFoldDB" id="A0A8J7S864"/>
<dbReference type="RefSeq" id="WP_210513179.1">
    <property type="nucleotide sequence ID" value="NZ_JAFIDN010000013.1"/>
</dbReference>
<feature type="transmembrane region" description="Helical" evidence="1">
    <location>
        <begin position="12"/>
        <end position="33"/>
    </location>
</feature>
<keyword evidence="3" id="KW-1185">Reference proteome</keyword>